<evidence type="ECO:0000313" key="4">
    <source>
        <dbReference type="EMBL" id="TXB66973.1"/>
    </source>
</evidence>
<evidence type="ECO:0000259" key="3">
    <source>
        <dbReference type="Pfam" id="PF08241"/>
    </source>
</evidence>
<sequence>MKTIILSSIITLMVSSTVFAQQHHHKKDENNTTNLANEHMHQSSTEELIKRFESPERDAYQQPEKVLNYLEPLKGKKVIDIGAGSGYFSVKLAKQGAIVIAADVSDELQAALKNRIEENKLQNIELRKIPYDSPSLANNEVDIALIVNTYHHIENRSEYFSKVKKGIVANGELVIIDFFKTDVPVGPPTNHKVSIDEVIAELKKAGYINFEVNVDLLPYQYIIKAK</sequence>
<reference evidence="4 5" key="1">
    <citation type="submission" date="2019-08" db="EMBL/GenBank/DDBJ databases">
        <title>Genome of Vicingus serpentipes NCIMB 15042.</title>
        <authorList>
            <person name="Bowman J.P."/>
        </authorList>
    </citation>
    <scope>NUCLEOTIDE SEQUENCE [LARGE SCALE GENOMIC DNA]</scope>
    <source>
        <strain evidence="4 5">NCIMB 15042</strain>
    </source>
</reference>
<dbReference type="AlphaFoldDB" id="A0A5C6RXR8"/>
<dbReference type="CDD" id="cd02440">
    <property type="entry name" value="AdoMet_MTases"/>
    <property type="match status" value="1"/>
</dbReference>
<protein>
    <submittedName>
        <fullName evidence="4">Class I SAM-dependent methyltransferase</fullName>
    </submittedName>
</protein>
<dbReference type="GO" id="GO:0008757">
    <property type="term" value="F:S-adenosylmethionine-dependent methyltransferase activity"/>
    <property type="evidence" value="ECO:0007669"/>
    <property type="project" value="InterPro"/>
</dbReference>
<evidence type="ECO:0000256" key="1">
    <source>
        <dbReference type="ARBA" id="ARBA00022679"/>
    </source>
</evidence>
<comment type="caution">
    <text evidence="4">The sequence shown here is derived from an EMBL/GenBank/DDBJ whole genome shotgun (WGS) entry which is preliminary data.</text>
</comment>
<keyword evidence="4" id="KW-0489">Methyltransferase</keyword>
<accession>A0A5C6RXR8</accession>
<dbReference type="PANTHER" id="PTHR43861">
    <property type="entry name" value="TRANS-ACONITATE 2-METHYLTRANSFERASE-RELATED"/>
    <property type="match status" value="1"/>
</dbReference>
<dbReference type="Gene3D" id="3.40.50.150">
    <property type="entry name" value="Vaccinia Virus protein VP39"/>
    <property type="match status" value="1"/>
</dbReference>
<dbReference type="EMBL" id="VOOS01000001">
    <property type="protein sequence ID" value="TXB66973.1"/>
    <property type="molecule type" value="Genomic_DNA"/>
</dbReference>
<dbReference type="RefSeq" id="WP_147098092.1">
    <property type="nucleotide sequence ID" value="NZ_VOOS01000001.1"/>
</dbReference>
<feature type="chain" id="PRO_5022847229" evidence="2">
    <location>
        <begin position="21"/>
        <end position="226"/>
    </location>
</feature>
<keyword evidence="5" id="KW-1185">Reference proteome</keyword>
<dbReference type="SUPFAM" id="SSF53335">
    <property type="entry name" value="S-adenosyl-L-methionine-dependent methyltransferases"/>
    <property type="match status" value="1"/>
</dbReference>
<evidence type="ECO:0000313" key="5">
    <source>
        <dbReference type="Proteomes" id="UP000321721"/>
    </source>
</evidence>
<organism evidence="4 5">
    <name type="scientific">Vicingus serpentipes</name>
    <dbReference type="NCBI Taxonomy" id="1926625"/>
    <lineage>
        <taxon>Bacteria</taxon>
        <taxon>Pseudomonadati</taxon>
        <taxon>Bacteroidota</taxon>
        <taxon>Flavobacteriia</taxon>
        <taxon>Flavobacteriales</taxon>
        <taxon>Vicingaceae</taxon>
        <taxon>Vicingus</taxon>
    </lineage>
</organism>
<proteinExistence type="predicted"/>
<dbReference type="PANTHER" id="PTHR43861:SF3">
    <property type="entry name" value="PUTATIVE (AFU_ORTHOLOGUE AFUA_2G14390)-RELATED"/>
    <property type="match status" value="1"/>
</dbReference>
<dbReference type="InterPro" id="IPR013216">
    <property type="entry name" value="Methyltransf_11"/>
</dbReference>
<feature type="signal peptide" evidence="2">
    <location>
        <begin position="1"/>
        <end position="20"/>
    </location>
</feature>
<feature type="domain" description="Methyltransferase type 11" evidence="3">
    <location>
        <begin position="79"/>
        <end position="175"/>
    </location>
</feature>
<dbReference type="Pfam" id="PF08241">
    <property type="entry name" value="Methyltransf_11"/>
    <property type="match status" value="1"/>
</dbReference>
<evidence type="ECO:0000256" key="2">
    <source>
        <dbReference type="SAM" id="SignalP"/>
    </source>
</evidence>
<keyword evidence="2" id="KW-0732">Signal</keyword>
<dbReference type="InterPro" id="IPR029063">
    <property type="entry name" value="SAM-dependent_MTases_sf"/>
</dbReference>
<name>A0A5C6RXR8_9FLAO</name>
<keyword evidence="1 4" id="KW-0808">Transferase</keyword>
<dbReference type="GO" id="GO:0032259">
    <property type="term" value="P:methylation"/>
    <property type="evidence" value="ECO:0007669"/>
    <property type="project" value="UniProtKB-KW"/>
</dbReference>
<dbReference type="OrthoDB" id="9770553at2"/>
<dbReference type="Proteomes" id="UP000321721">
    <property type="component" value="Unassembled WGS sequence"/>
</dbReference>
<gene>
    <name evidence="4" type="ORF">FRY74_01970</name>
</gene>